<dbReference type="EMBL" id="JBFOLK010000006">
    <property type="protein sequence ID" value="KAL2505125.1"/>
    <property type="molecule type" value="Genomic_DNA"/>
</dbReference>
<protein>
    <submittedName>
        <fullName evidence="3">Retrotrans gag domain-containing protein</fullName>
    </submittedName>
</protein>
<dbReference type="PANTHER" id="PTHR33223:SF10">
    <property type="entry name" value="AMINOTRANSFERASE-LIKE PLANT MOBILE DOMAIN-CONTAINING PROTEIN"/>
    <property type="match status" value="1"/>
</dbReference>
<reference evidence="4" key="1">
    <citation type="submission" date="2024-07" db="EMBL/GenBank/DDBJ databases">
        <title>Two chromosome-level genome assemblies of Korean endemic species Abeliophyllum distichum and Forsythia ovata (Oleaceae).</title>
        <authorList>
            <person name="Jang H."/>
        </authorList>
    </citation>
    <scope>NUCLEOTIDE SEQUENCE [LARGE SCALE GENOMIC DNA]</scope>
</reference>
<dbReference type="PANTHER" id="PTHR33223">
    <property type="entry name" value="CCHC-TYPE DOMAIN-CONTAINING PROTEIN"/>
    <property type="match status" value="1"/>
</dbReference>
<comment type="caution">
    <text evidence="3">The sequence shown here is derived from an EMBL/GenBank/DDBJ whole genome shotgun (WGS) entry which is preliminary data.</text>
</comment>
<feature type="compositionally biased region" description="Polar residues" evidence="1">
    <location>
        <begin position="138"/>
        <end position="152"/>
    </location>
</feature>
<evidence type="ECO:0000313" key="4">
    <source>
        <dbReference type="Proteomes" id="UP001604336"/>
    </source>
</evidence>
<feature type="region of interest" description="Disordered" evidence="1">
    <location>
        <begin position="136"/>
        <end position="161"/>
    </location>
</feature>
<sequence length="161" mass="18889">MGIAEATPALKCKAFPLTLEGSAFRLYKKLPSRSIHSWKNLKTTFKNKFVFSQPSQLLVQRLQDLRRGKHDSLKSYLARFNCENITEAKMFSALKGGLEMRSMFWRNVRSRNPREYNALLDMMKEKIISEEMARPRDNQTQQHYNQEGQTNIKPPDENMHH</sequence>
<accession>A0ABD1SXD8</accession>
<gene>
    <name evidence="3" type="ORF">Adt_20746</name>
</gene>
<dbReference type="Proteomes" id="UP001604336">
    <property type="component" value="Unassembled WGS sequence"/>
</dbReference>
<dbReference type="AlphaFoldDB" id="A0ABD1SXD8"/>
<evidence type="ECO:0000256" key="1">
    <source>
        <dbReference type="SAM" id="MobiDB-lite"/>
    </source>
</evidence>
<organism evidence="3 4">
    <name type="scientific">Abeliophyllum distichum</name>
    <dbReference type="NCBI Taxonomy" id="126358"/>
    <lineage>
        <taxon>Eukaryota</taxon>
        <taxon>Viridiplantae</taxon>
        <taxon>Streptophyta</taxon>
        <taxon>Embryophyta</taxon>
        <taxon>Tracheophyta</taxon>
        <taxon>Spermatophyta</taxon>
        <taxon>Magnoliopsida</taxon>
        <taxon>eudicotyledons</taxon>
        <taxon>Gunneridae</taxon>
        <taxon>Pentapetalae</taxon>
        <taxon>asterids</taxon>
        <taxon>lamiids</taxon>
        <taxon>Lamiales</taxon>
        <taxon>Oleaceae</taxon>
        <taxon>Forsythieae</taxon>
        <taxon>Abeliophyllum</taxon>
    </lineage>
</organism>
<name>A0ABD1SXD8_9LAMI</name>
<dbReference type="Pfam" id="PF03732">
    <property type="entry name" value="Retrotrans_gag"/>
    <property type="match status" value="1"/>
</dbReference>
<proteinExistence type="predicted"/>
<dbReference type="InterPro" id="IPR005162">
    <property type="entry name" value="Retrotrans_gag_dom"/>
</dbReference>
<keyword evidence="4" id="KW-1185">Reference proteome</keyword>
<feature type="domain" description="Retrotransposon gag" evidence="2">
    <location>
        <begin position="14"/>
        <end position="81"/>
    </location>
</feature>
<evidence type="ECO:0000313" key="3">
    <source>
        <dbReference type="EMBL" id="KAL2505125.1"/>
    </source>
</evidence>
<evidence type="ECO:0000259" key="2">
    <source>
        <dbReference type="Pfam" id="PF03732"/>
    </source>
</evidence>